<reference evidence="1 2" key="1">
    <citation type="submission" date="2018-04" db="EMBL/GenBank/DDBJ databases">
        <title>Genomic Encyclopedia of Type Strains, Phase IV (KMG-IV): sequencing the most valuable type-strain genomes for metagenomic binning, comparative biology and taxonomic classification.</title>
        <authorList>
            <person name="Goeker M."/>
        </authorList>
    </citation>
    <scope>NUCLEOTIDE SEQUENCE [LARGE SCALE GENOMIC DNA]</scope>
    <source>
        <strain evidence="1 2">DSM 14823</strain>
    </source>
</reference>
<organism evidence="1 2">
    <name type="scientific">Victivallis vadensis</name>
    <dbReference type="NCBI Taxonomy" id="172901"/>
    <lineage>
        <taxon>Bacteria</taxon>
        <taxon>Pseudomonadati</taxon>
        <taxon>Lentisphaerota</taxon>
        <taxon>Lentisphaeria</taxon>
        <taxon>Victivallales</taxon>
        <taxon>Victivallaceae</taxon>
        <taxon>Victivallis</taxon>
    </lineage>
</organism>
<dbReference type="RefSeq" id="WP_116885306.1">
    <property type="nucleotide sequence ID" value="NZ_CABMMC010000021.1"/>
</dbReference>
<evidence type="ECO:0000313" key="2">
    <source>
        <dbReference type="Proteomes" id="UP000245959"/>
    </source>
</evidence>
<dbReference type="PROSITE" id="PS51257">
    <property type="entry name" value="PROKAR_LIPOPROTEIN"/>
    <property type="match status" value="1"/>
</dbReference>
<comment type="caution">
    <text evidence="1">The sequence shown here is derived from an EMBL/GenBank/DDBJ whole genome shotgun (WGS) entry which is preliminary data.</text>
</comment>
<keyword evidence="2" id="KW-1185">Reference proteome</keyword>
<sequence>MQVFRILAVAGAVALLAGGCVSSKRAMRVSPLAKEVEVSFDQEAVNLWPFYFNAGGSGAILWPLADFDAQGFAVRPFYVQDGRERSVLFPLFAWNDRSGWALNGYWTERNFGMWPLFHHGPGGGYCLLGWRSPESWGVFPLARFGARGGYAGPVWWKSGENGARAYGVFPVWCHTPDFRMAGLFYRTLYGGNTESWGVFPLLHSSVEWNHIGPAWWKPENSSWGVFPLAWITPDFSLAGPVWWKPDNNSWGVFPLAWIVQDFGIAGPVWWDGDNSSRGIFPLLWLKPELSVAGPVWWELEAGKVKGGGLFPVLWLLRDFSLAGPVYWNRENGSTVSWGIFPLMFTSPQWGYCGPAWWSRDERGVDGWGAFPLLWVKRNFGLAGPVWWSSDGDGMKSGGLFPLAWLSRSFNLAGPVWWKPENGSWGVFPLAWLSRSFNLAGPVYWNRENGETVSGGLFPLAYLSKEWNYAGPVVWRYGDDRRSRAFGVLPLCWRYQDFRLVGPVWWEKSDWGVLPLFWKVGDENMLFPFYYYRHNGENFKFNLLGPVGGVKRRSSRPGWDWHFLWPLLEKDGDSFGVWPLFSDNRRPGGGVLPSPLFSRREERRCGGYTLPEHIYRRGGGSEVELESVKYTAGMLLGSRSTTRVQVWKDEADRETLEKLPVLLREQPDGKKDAGAYETWKQEAAALLEKLRLEGPVPEDWKARQALFQEMARRFCTERERVEGKALLGLLWNYSRQEGEFESRWLLGLIARDRGDENIRDLNVLGGLYRERSRDGLTEYSIFPFISRLEGPGRSRWSFCAGMFRHETDGGRSGGAVFFIPYGDL</sequence>
<dbReference type="EMBL" id="QEKH01000030">
    <property type="protein sequence ID" value="PVY37895.1"/>
    <property type="molecule type" value="Genomic_DNA"/>
</dbReference>
<evidence type="ECO:0000313" key="1">
    <source>
        <dbReference type="EMBL" id="PVY37895.1"/>
    </source>
</evidence>
<name>A0A2U1ANC7_9BACT</name>
<dbReference type="AlphaFoldDB" id="A0A2U1ANC7"/>
<dbReference type="GeneID" id="78296589"/>
<protein>
    <submittedName>
        <fullName evidence="1">Uncharacterized protein</fullName>
    </submittedName>
</protein>
<proteinExistence type="predicted"/>
<gene>
    <name evidence="1" type="ORF">C8D82_13054</name>
</gene>
<dbReference type="Proteomes" id="UP000245959">
    <property type="component" value="Unassembled WGS sequence"/>
</dbReference>
<accession>A0A2U1ANC7</accession>
<dbReference type="OrthoDB" id="341491at2"/>